<dbReference type="EMBL" id="RBIM01000010">
    <property type="protein sequence ID" value="RKQ89527.1"/>
    <property type="molecule type" value="Genomic_DNA"/>
</dbReference>
<accession>A0A495CVY6</accession>
<dbReference type="InterPro" id="IPR027417">
    <property type="entry name" value="P-loop_NTPase"/>
</dbReference>
<dbReference type="Pfam" id="PF07693">
    <property type="entry name" value="KAP_NTPase"/>
    <property type="match status" value="1"/>
</dbReference>
<evidence type="ECO:0000313" key="2">
    <source>
        <dbReference type="EMBL" id="RKQ89527.1"/>
    </source>
</evidence>
<feature type="domain" description="KAP NTPase" evidence="1">
    <location>
        <begin position="15"/>
        <end position="389"/>
    </location>
</feature>
<dbReference type="OrthoDB" id="88903at2"/>
<dbReference type="SUPFAM" id="SSF52540">
    <property type="entry name" value="P-loop containing nucleoside triphosphate hydrolases"/>
    <property type="match status" value="1"/>
</dbReference>
<gene>
    <name evidence="2" type="ORF">C7435_3388</name>
</gene>
<dbReference type="InterPro" id="IPR011646">
    <property type="entry name" value="KAP_P-loop"/>
</dbReference>
<sequence length="601" mass="65700">MWSDNESENDYLNYSETAELVVNILEKEELRPLSVGVFGGWGVGKSSMVQLIEARLKDDENVILISFDAWLFQSYDDARAALLDTIGGALRDAVKDDETLLEKVSDLLGRVNKLRALGLIAELGAAAVGLPAFGTINAGIGAAAKAMTSGGDQSDLTAIHDAAGDVANRGAGLFQPAETYSPPEEVRAFRQEFEELLGQMGKTLVVVVDNLDRCLPRDAIHTLEAIRLFLFVPQTAFVIAVDEEMIRHAVSEHYGAQQTRLVSDYLDKFVQIPVRVPKAGFPEMRSYLFMLLVASPFDGDGVLAKSQFEAINKHFIDHLRKSWQSIELKPTDLLDVAQVAEALSEAQRANIKNSFRLAESLAPQLAEAQRVSGNPRIVKRMLNAVRLRSQIARTRGMPLSEAIIAKLVLFERCASSKATAALLNFIAASNGGRVDEIGTIEAALKKNETPKLPTEWSDDAKFIFEWAALEPSLAEVDLRPAAYLARDLAPTKLTTTDLSPTAEGALRVLLKATKQTSPAVRAALSEIPADERGAVLDQIIGHLSQVSDWSSAPPGYVGAHLLADQSENCGEALSDFIKQHIPKPARWLTLRLKNANWWETK</sequence>
<dbReference type="OMA" id="MWHDNET"/>
<proteinExistence type="predicted"/>
<protein>
    <submittedName>
        <fullName evidence="2">Putative KAP-like P-loop ATPase</fullName>
    </submittedName>
</protein>
<dbReference type="Gene3D" id="3.40.50.300">
    <property type="entry name" value="P-loop containing nucleotide triphosphate hydrolases"/>
    <property type="match status" value="1"/>
</dbReference>
<comment type="caution">
    <text evidence="2">The sequence shown here is derived from an EMBL/GenBank/DDBJ whole genome shotgun (WGS) entry which is preliminary data.</text>
</comment>
<dbReference type="PANTHER" id="PTHR22674:SF6">
    <property type="entry name" value="NTPASE KAP FAMILY P-LOOP DOMAIN-CONTAINING PROTEIN 1"/>
    <property type="match status" value="1"/>
</dbReference>
<evidence type="ECO:0000259" key="1">
    <source>
        <dbReference type="Pfam" id="PF07693"/>
    </source>
</evidence>
<dbReference type="Proteomes" id="UP000273675">
    <property type="component" value="Unassembled WGS sequence"/>
</dbReference>
<dbReference type="RefSeq" id="WP_011644251.1">
    <property type="nucleotide sequence ID" value="NZ_JADFAN010000002.1"/>
</dbReference>
<evidence type="ECO:0000313" key="3">
    <source>
        <dbReference type="Proteomes" id="UP000273675"/>
    </source>
</evidence>
<dbReference type="PANTHER" id="PTHR22674">
    <property type="entry name" value="NTPASE, KAP FAMILY P-LOOP DOMAIN-CONTAINING 1"/>
    <property type="match status" value="1"/>
</dbReference>
<reference evidence="2 3" key="1">
    <citation type="submission" date="2018-10" db="EMBL/GenBank/DDBJ databases">
        <title>Genomic Encyclopedia of Type Strains, Phase IV (KMG-IV): sequencing the most valuable type-strain genomes for metagenomic binning, comparative biology and taxonomic classification.</title>
        <authorList>
            <person name="Goeker M."/>
        </authorList>
    </citation>
    <scope>NUCLEOTIDE SEQUENCE [LARGE SCALE GENOMIC DNA]</scope>
    <source>
        <strain evidence="2 3">DSM 4734</strain>
    </source>
</reference>
<organism evidence="2 3">
    <name type="scientific">Maricaulis maris</name>
    <dbReference type="NCBI Taxonomy" id="74318"/>
    <lineage>
        <taxon>Bacteria</taxon>
        <taxon>Pseudomonadati</taxon>
        <taxon>Pseudomonadota</taxon>
        <taxon>Alphaproteobacteria</taxon>
        <taxon>Maricaulales</taxon>
        <taxon>Maricaulaceae</taxon>
        <taxon>Maricaulis</taxon>
    </lineage>
</organism>
<name>A0A495CVY6_9PROT</name>
<dbReference type="AlphaFoldDB" id="A0A495CVY6"/>
<dbReference type="InterPro" id="IPR052754">
    <property type="entry name" value="NTPase_KAP_P-loop"/>
</dbReference>